<reference evidence="1" key="1">
    <citation type="journal article" date="2017" name="Proc. Natl. Acad. Sci. U.S.A.">
        <title>Comparative genomics uncovers the prolific and distinctive metabolic potential of the cyanobacterial genus Moorea.</title>
        <authorList>
            <person name="Leao T."/>
            <person name="Castelao G."/>
            <person name="Korobeynikov A."/>
            <person name="Monroe E.A."/>
            <person name="Podell S."/>
            <person name="Glukhov E."/>
            <person name="Allen E.E."/>
            <person name="Gerwick W.H."/>
            <person name="Gerwick L."/>
        </authorList>
    </citation>
    <scope>NUCLEOTIDE SEQUENCE</scope>
    <source>
        <strain evidence="1">JHB</strain>
    </source>
</reference>
<gene>
    <name evidence="1" type="ORF">BJP36_41460</name>
</gene>
<accession>A0A9Q9SSJ7</accession>
<evidence type="ECO:0000313" key="1">
    <source>
        <dbReference type="EMBL" id="WAN68833.1"/>
    </source>
</evidence>
<dbReference type="AlphaFoldDB" id="A0A9Q9SSJ7"/>
<reference evidence="1" key="2">
    <citation type="submission" date="2022-10" db="EMBL/GenBank/DDBJ databases">
        <authorList>
            <person name="Ngo T.-E."/>
        </authorList>
    </citation>
    <scope>NUCLEOTIDE SEQUENCE</scope>
    <source>
        <strain evidence="1">JHB</strain>
    </source>
</reference>
<dbReference type="Proteomes" id="UP000176944">
    <property type="component" value="Chromosome"/>
</dbReference>
<sequence length="48" mass="5197">MALAKRPRYAKVAATRLAVGHAKSDRIILSVGFHQAQPNIIDIGQEIA</sequence>
<proteinExistence type="predicted"/>
<name>A0A9Q9SSJ7_MOOP1</name>
<dbReference type="EMBL" id="CP017708">
    <property type="protein sequence ID" value="WAN68833.1"/>
    <property type="molecule type" value="Genomic_DNA"/>
</dbReference>
<protein>
    <submittedName>
        <fullName evidence="1">Uncharacterized protein</fullName>
    </submittedName>
</protein>
<organism evidence="1">
    <name type="scientific">Moorena producens (strain JHB)</name>
    <dbReference type="NCBI Taxonomy" id="1454205"/>
    <lineage>
        <taxon>Bacteria</taxon>
        <taxon>Bacillati</taxon>
        <taxon>Cyanobacteriota</taxon>
        <taxon>Cyanophyceae</taxon>
        <taxon>Coleofasciculales</taxon>
        <taxon>Coleofasciculaceae</taxon>
        <taxon>Moorena</taxon>
    </lineage>
</organism>